<reference evidence="2 3" key="1">
    <citation type="journal article" date="2020" name="Syst. Appl. Microbiol.">
        <title>Alienimonas chondri sp. nov., a novel planctomycete isolated from the biofilm of the red alga Chondrus crispus.</title>
        <authorList>
            <person name="Vitorino I."/>
            <person name="Albuquerque L."/>
            <person name="Wiegand S."/>
            <person name="Kallscheuer N."/>
            <person name="da Costa M.S."/>
            <person name="Lobo-da-Cunha A."/>
            <person name="Jogler C."/>
            <person name="Lage O.M."/>
        </authorList>
    </citation>
    <scope>NUCLEOTIDE SEQUENCE [LARGE SCALE GENOMIC DNA]</scope>
    <source>
        <strain evidence="2 3">LzC2</strain>
    </source>
</reference>
<dbReference type="Proteomes" id="UP000609651">
    <property type="component" value="Unassembled WGS sequence"/>
</dbReference>
<comment type="caution">
    <text evidence="2">The sequence shown here is derived from an EMBL/GenBank/DDBJ whole genome shotgun (WGS) entry which is preliminary data.</text>
</comment>
<protein>
    <recommendedName>
        <fullName evidence="4">Glycosyltransferase</fullName>
    </recommendedName>
</protein>
<evidence type="ECO:0000256" key="1">
    <source>
        <dbReference type="SAM" id="Phobius"/>
    </source>
</evidence>
<evidence type="ECO:0000313" key="3">
    <source>
        <dbReference type="Proteomes" id="UP000609651"/>
    </source>
</evidence>
<feature type="transmembrane region" description="Helical" evidence="1">
    <location>
        <begin position="334"/>
        <end position="354"/>
    </location>
</feature>
<proteinExistence type="predicted"/>
<dbReference type="RefSeq" id="WP_171183634.1">
    <property type="nucleotide sequence ID" value="NZ_WTPX01000011.1"/>
</dbReference>
<keyword evidence="1" id="KW-0472">Membrane</keyword>
<dbReference type="EMBL" id="WTPX01000011">
    <property type="protein sequence ID" value="NNJ24557.1"/>
    <property type="molecule type" value="Genomic_DNA"/>
</dbReference>
<dbReference type="Pfam" id="PF13641">
    <property type="entry name" value="Glyco_tranf_2_3"/>
    <property type="match status" value="1"/>
</dbReference>
<dbReference type="SUPFAM" id="SSF53448">
    <property type="entry name" value="Nucleotide-diphospho-sugar transferases"/>
    <property type="match status" value="1"/>
</dbReference>
<evidence type="ECO:0000313" key="2">
    <source>
        <dbReference type="EMBL" id="NNJ24557.1"/>
    </source>
</evidence>
<sequence>MFDLPLRILALGVLLLWLAPAAVFAVQVFASLLPARKLPAVSGDDRPGGVALMPAHNEGAPLAEIVAALLPELSEQDRLVVIADNCTDDTAAAAVRGATKQGGIVDSRFALLERTDPDRRGKGYALDYALDWLAEQSEDGRMPESVFVLDADCRVSFGGVDRLMATCAATGRPVQARTLSVVDDRTDADAAGLMAVSELGMLFKNYIRPRGSARLGIPCQLMGTGMALPGSFLDRKRSEAKSRGGGVFGGELAEDMQMGVDAAISGRPARFLAEVRVTSPLPTSLRGFDGQRTRWEQGHLQTLMRGVPLLLRQGVIKDDLRAIGLAADLAVPPFSMLVAGWFAVAAVLAFVAWWTGFIAALVVHGVAGAMVAAAVVIGWATFGRDRVSAAALLSVPKFVFRKLPIYSRFLTNRVETEWVRTERAAESAPR</sequence>
<dbReference type="InterPro" id="IPR029044">
    <property type="entry name" value="Nucleotide-diphossugar_trans"/>
</dbReference>
<dbReference type="Gene3D" id="3.90.550.10">
    <property type="entry name" value="Spore Coat Polysaccharide Biosynthesis Protein SpsA, Chain A"/>
    <property type="match status" value="1"/>
</dbReference>
<accession>A0ABX1VB82</accession>
<keyword evidence="1" id="KW-1133">Transmembrane helix</keyword>
<keyword evidence="1" id="KW-0812">Transmembrane</keyword>
<organism evidence="2 3">
    <name type="scientific">Alienimonas chondri</name>
    <dbReference type="NCBI Taxonomy" id="2681879"/>
    <lineage>
        <taxon>Bacteria</taxon>
        <taxon>Pseudomonadati</taxon>
        <taxon>Planctomycetota</taxon>
        <taxon>Planctomycetia</taxon>
        <taxon>Planctomycetales</taxon>
        <taxon>Planctomycetaceae</taxon>
        <taxon>Alienimonas</taxon>
    </lineage>
</organism>
<dbReference type="CDD" id="cd06438">
    <property type="entry name" value="EpsO_like"/>
    <property type="match status" value="1"/>
</dbReference>
<keyword evidence="3" id="KW-1185">Reference proteome</keyword>
<evidence type="ECO:0008006" key="4">
    <source>
        <dbReference type="Google" id="ProtNLM"/>
    </source>
</evidence>
<feature type="transmembrane region" description="Helical" evidence="1">
    <location>
        <begin position="361"/>
        <end position="382"/>
    </location>
</feature>
<gene>
    <name evidence="2" type="ORF">LzC2_06150</name>
</gene>
<name>A0ABX1VB82_9PLAN</name>